<dbReference type="Proteomes" id="UP000191612">
    <property type="component" value="Unassembled WGS sequence"/>
</dbReference>
<protein>
    <recommendedName>
        <fullName evidence="4">FAD-dependent oxidoreductase 2 FAD binding domain-containing protein</fullName>
    </recommendedName>
</protein>
<name>A0A1V6RCY7_9EURO</name>
<evidence type="ECO:0000313" key="3">
    <source>
        <dbReference type="Proteomes" id="UP000191612"/>
    </source>
</evidence>
<keyword evidence="1" id="KW-0812">Transmembrane</keyword>
<reference evidence="3" key="1">
    <citation type="journal article" date="2017" name="Nat. Microbiol.">
        <title>Global analysis of biosynthetic gene clusters reveals vast potential of secondary metabolite production in Penicillium species.</title>
        <authorList>
            <person name="Nielsen J.C."/>
            <person name="Grijseels S."/>
            <person name="Prigent S."/>
            <person name="Ji B."/>
            <person name="Dainat J."/>
            <person name="Nielsen K.F."/>
            <person name="Frisvad J.C."/>
            <person name="Workman M."/>
            <person name="Nielsen J."/>
        </authorList>
    </citation>
    <scope>NUCLEOTIDE SEQUENCE [LARGE SCALE GENOMIC DNA]</scope>
    <source>
        <strain evidence="3">IBT 29525</strain>
    </source>
</reference>
<dbReference type="SUPFAM" id="SSF51971">
    <property type="entry name" value="Nucleotide-binding domain"/>
    <property type="match status" value="1"/>
</dbReference>
<feature type="transmembrane region" description="Helical" evidence="1">
    <location>
        <begin position="6"/>
        <end position="26"/>
    </location>
</feature>
<dbReference type="EMBL" id="MDYO01000006">
    <property type="protein sequence ID" value="OQD99400.1"/>
    <property type="molecule type" value="Genomic_DNA"/>
</dbReference>
<dbReference type="Pfam" id="PF13450">
    <property type="entry name" value="NAD_binding_8"/>
    <property type="match status" value="1"/>
</dbReference>
<evidence type="ECO:0000313" key="2">
    <source>
        <dbReference type="EMBL" id="OQD99400.1"/>
    </source>
</evidence>
<keyword evidence="1" id="KW-0472">Membrane</keyword>
<evidence type="ECO:0000256" key="1">
    <source>
        <dbReference type="SAM" id="Phobius"/>
    </source>
</evidence>
<sequence>MTRKDLDIIVVGAGIGGLAAAIALALKRHAMTAFEVATQVQEIGARI</sequence>
<keyword evidence="3" id="KW-1185">Reference proteome</keyword>
<evidence type="ECO:0008006" key="4">
    <source>
        <dbReference type="Google" id="ProtNLM"/>
    </source>
</evidence>
<dbReference type="InterPro" id="IPR036188">
    <property type="entry name" value="FAD/NAD-bd_sf"/>
</dbReference>
<organism evidence="2 3">
    <name type="scientific">Penicillium solitum</name>
    <dbReference type="NCBI Taxonomy" id="60172"/>
    <lineage>
        <taxon>Eukaryota</taxon>
        <taxon>Fungi</taxon>
        <taxon>Dikarya</taxon>
        <taxon>Ascomycota</taxon>
        <taxon>Pezizomycotina</taxon>
        <taxon>Eurotiomycetes</taxon>
        <taxon>Eurotiomycetidae</taxon>
        <taxon>Eurotiales</taxon>
        <taxon>Aspergillaceae</taxon>
        <taxon>Penicillium</taxon>
    </lineage>
</organism>
<dbReference type="AlphaFoldDB" id="A0A1V6RCY7"/>
<dbReference type="Gene3D" id="3.50.50.60">
    <property type="entry name" value="FAD/NAD(P)-binding domain"/>
    <property type="match status" value="1"/>
</dbReference>
<gene>
    <name evidence="2" type="ORF">PENSOL_c006G11958</name>
</gene>
<accession>A0A1V6RCY7</accession>
<comment type="caution">
    <text evidence="2">The sequence shown here is derived from an EMBL/GenBank/DDBJ whole genome shotgun (WGS) entry which is preliminary data.</text>
</comment>
<proteinExistence type="predicted"/>
<keyword evidence="1" id="KW-1133">Transmembrane helix</keyword>